<organism evidence="5 6">
    <name type="scientific">Ruminococcus albus 8</name>
    <dbReference type="NCBI Taxonomy" id="246199"/>
    <lineage>
        <taxon>Bacteria</taxon>
        <taxon>Bacillati</taxon>
        <taxon>Bacillota</taxon>
        <taxon>Clostridia</taxon>
        <taxon>Eubacteriales</taxon>
        <taxon>Oscillospiraceae</taxon>
        <taxon>Ruminococcus</taxon>
    </lineage>
</organism>
<dbReference type="OrthoDB" id="1823154at2"/>
<evidence type="ECO:0000256" key="1">
    <source>
        <dbReference type="ARBA" id="ARBA00005901"/>
    </source>
</evidence>
<dbReference type="eggNOG" id="COG1390">
    <property type="taxonomic scope" value="Bacteria"/>
</dbReference>
<dbReference type="RefSeq" id="WP_002847854.1">
    <property type="nucleotide sequence ID" value="NZ_ADKM02000050.1"/>
</dbReference>
<dbReference type="STRING" id="246199.CUS_6405"/>
<dbReference type="InterPro" id="IPR002842">
    <property type="entry name" value="ATPase_V1_Esu"/>
</dbReference>
<protein>
    <submittedName>
        <fullName evidence="5">ATP synthase, subunit E</fullName>
    </submittedName>
</protein>
<sequence>MTDQTQKLEKFKQAVFDEAAEKAEEIIKEAEEKCAQTILQAKAEAEKLVKTSKAKVDKEVREATQRAQSAGRLDSRRVVLTAREEVIGKVFANVREKLAAFRQTADYEALLVKRAKECADAYPDKKGEVRLASADMKYADKLTCGGRFTVCESGNILLGGLMVVYPEDNLAVDCTFDNEYNRQKSGFAGKAGLSLN</sequence>
<evidence type="ECO:0000313" key="5">
    <source>
        <dbReference type="EMBL" id="EGC03886.1"/>
    </source>
</evidence>
<dbReference type="GO" id="GO:0046961">
    <property type="term" value="F:proton-transporting ATPase activity, rotational mechanism"/>
    <property type="evidence" value="ECO:0007669"/>
    <property type="project" value="InterPro"/>
</dbReference>
<dbReference type="GO" id="GO:0033178">
    <property type="term" value="C:proton-transporting two-sector ATPase complex, catalytic domain"/>
    <property type="evidence" value="ECO:0007669"/>
    <property type="project" value="InterPro"/>
</dbReference>
<keyword evidence="2" id="KW-0813">Transport</keyword>
<accession>E9S9V4</accession>
<evidence type="ECO:0000313" key="6">
    <source>
        <dbReference type="Proteomes" id="UP000004259"/>
    </source>
</evidence>
<keyword evidence="6" id="KW-1185">Reference proteome</keyword>
<evidence type="ECO:0000256" key="4">
    <source>
        <dbReference type="SAM" id="Coils"/>
    </source>
</evidence>
<gene>
    <name evidence="5" type="ORF">CUS_6405</name>
</gene>
<evidence type="ECO:0000256" key="3">
    <source>
        <dbReference type="ARBA" id="ARBA00023065"/>
    </source>
</evidence>
<dbReference type="AlphaFoldDB" id="E9S9V4"/>
<dbReference type="Pfam" id="PF01991">
    <property type="entry name" value="vATP-synt_E"/>
    <property type="match status" value="1"/>
</dbReference>
<evidence type="ECO:0000256" key="2">
    <source>
        <dbReference type="ARBA" id="ARBA00022448"/>
    </source>
</evidence>
<keyword evidence="4" id="KW-0175">Coiled coil</keyword>
<reference evidence="5 6" key="1">
    <citation type="submission" date="2011-02" db="EMBL/GenBank/DDBJ databases">
        <authorList>
            <person name="Nelson K.E."/>
            <person name="Sutton G."/>
            <person name="Torralba M."/>
            <person name="Durkin S."/>
            <person name="Harkins D."/>
            <person name="Montgomery R."/>
            <person name="Ziemer C."/>
            <person name="Klaassens E."/>
            <person name="Ocuiv P."/>
            <person name="Morrison M."/>
        </authorList>
    </citation>
    <scope>NUCLEOTIDE SEQUENCE [LARGE SCALE GENOMIC DNA]</scope>
    <source>
        <strain evidence="5 6">8</strain>
    </source>
</reference>
<proteinExistence type="inferred from homology"/>
<name>E9S9V4_RUMAL</name>
<comment type="caution">
    <text evidence="5">The sequence shown here is derived from an EMBL/GenBank/DDBJ whole genome shotgun (WGS) entry which is preliminary data.</text>
</comment>
<keyword evidence="3" id="KW-0406">Ion transport</keyword>
<dbReference type="Proteomes" id="UP000004259">
    <property type="component" value="Unassembled WGS sequence"/>
</dbReference>
<comment type="similarity">
    <text evidence="1">Belongs to the V-ATPase E subunit family.</text>
</comment>
<feature type="coiled-coil region" evidence="4">
    <location>
        <begin position="13"/>
        <end position="47"/>
    </location>
</feature>
<dbReference type="SUPFAM" id="SSF160527">
    <property type="entry name" value="V-type ATPase subunit E-like"/>
    <property type="match status" value="1"/>
</dbReference>
<dbReference type="Gene3D" id="1.20.5.620">
    <property type="entry name" value="F1F0 ATP synthase subunit B, membrane domain"/>
    <property type="match status" value="1"/>
</dbReference>
<dbReference type="EMBL" id="ADKM02000050">
    <property type="protein sequence ID" value="EGC03886.1"/>
    <property type="molecule type" value="Genomic_DNA"/>
</dbReference>